<dbReference type="Proteomes" id="UP001608902">
    <property type="component" value="Unassembled WGS sequence"/>
</dbReference>
<keyword evidence="3" id="KW-1185">Reference proteome</keyword>
<evidence type="ECO:0000256" key="1">
    <source>
        <dbReference type="ARBA" id="ARBA00022729"/>
    </source>
</evidence>
<evidence type="ECO:0000313" key="3">
    <source>
        <dbReference type="Proteomes" id="UP001608902"/>
    </source>
</evidence>
<protein>
    <submittedName>
        <fullName evidence="2">Uncharacterized protein</fullName>
    </submittedName>
</protein>
<name>A0ABD6EXM9_9BILA</name>
<dbReference type="InterPro" id="IPR051099">
    <property type="entry name" value="AGR/TXD"/>
</dbReference>
<dbReference type="PANTHER" id="PTHR15337">
    <property type="entry name" value="ANTERIOR GRADIENT PROTEIN-RELATED"/>
    <property type="match status" value="1"/>
</dbReference>
<comment type="caution">
    <text evidence="2">The sequence shown here is derived from an EMBL/GenBank/DDBJ whole genome shotgun (WGS) entry which is preliminary data.</text>
</comment>
<organism evidence="2 3">
    <name type="scientific">Gnathostoma spinigerum</name>
    <dbReference type="NCBI Taxonomy" id="75299"/>
    <lineage>
        <taxon>Eukaryota</taxon>
        <taxon>Metazoa</taxon>
        <taxon>Ecdysozoa</taxon>
        <taxon>Nematoda</taxon>
        <taxon>Chromadorea</taxon>
        <taxon>Rhabditida</taxon>
        <taxon>Spirurina</taxon>
        <taxon>Gnathostomatomorpha</taxon>
        <taxon>Gnathostomatoidea</taxon>
        <taxon>Gnathostomatidae</taxon>
        <taxon>Gnathostoma</taxon>
    </lineage>
</organism>
<dbReference type="PANTHER" id="PTHR15337:SF11">
    <property type="entry name" value="THIOREDOXIN DOMAIN-CONTAINING PROTEIN"/>
    <property type="match status" value="1"/>
</dbReference>
<dbReference type="EMBL" id="JBGFUD010006465">
    <property type="protein sequence ID" value="MFH4981015.1"/>
    <property type="molecule type" value="Genomic_DNA"/>
</dbReference>
<reference evidence="2 3" key="1">
    <citation type="submission" date="2024-08" db="EMBL/GenBank/DDBJ databases">
        <title>Gnathostoma spinigerum genome.</title>
        <authorList>
            <person name="Gonzalez-Bertolin B."/>
            <person name="Monzon S."/>
            <person name="Zaballos A."/>
            <person name="Jimenez P."/>
            <person name="Dekumyoy P."/>
            <person name="Varona S."/>
            <person name="Cuesta I."/>
            <person name="Sumanam S."/>
            <person name="Adisakwattana P."/>
            <person name="Gasser R.B."/>
            <person name="Hernandez-Gonzalez A."/>
            <person name="Young N.D."/>
            <person name="Perteguer M.J."/>
        </authorList>
    </citation>
    <scope>NUCLEOTIDE SEQUENCE [LARGE SCALE GENOMIC DNA]</scope>
    <source>
        <strain evidence="2">AL3</strain>
        <tissue evidence="2">Liver</tissue>
    </source>
</reference>
<dbReference type="AlphaFoldDB" id="A0ABD6EXM9"/>
<proteinExistence type="predicted"/>
<keyword evidence="1" id="KW-0732">Signal</keyword>
<accession>A0ABD6EXM9</accession>
<gene>
    <name evidence="2" type="ORF">AB6A40_007724</name>
</gene>
<dbReference type="Gene3D" id="3.40.30.10">
    <property type="entry name" value="Glutaredoxin"/>
    <property type="match status" value="1"/>
</dbReference>
<evidence type="ECO:0000313" key="2">
    <source>
        <dbReference type="EMBL" id="MFH4981015.1"/>
    </source>
</evidence>
<sequence length="74" mass="8744">MVNLMDDEEPDGDEYGIDGRYIPRIYFLDTNGQPYKYVNNEELHPWHKYFYSEVSDVLTAMNTALDTFKKFPNA</sequence>